<evidence type="ECO:0000313" key="2">
    <source>
        <dbReference type="Proteomes" id="UP000288024"/>
    </source>
</evidence>
<dbReference type="InterPro" id="IPR009910">
    <property type="entry name" value="DUF1450"/>
</dbReference>
<reference evidence="1 2" key="1">
    <citation type="submission" date="2019-01" db="EMBL/GenBank/DDBJ databases">
        <title>Bacillus sp. M5HDSG1-1, whole genome shotgun sequence.</title>
        <authorList>
            <person name="Tuo L."/>
        </authorList>
    </citation>
    <scope>NUCLEOTIDE SEQUENCE [LARGE SCALE GENOMIC DNA]</scope>
    <source>
        <strain evidence="1 2">M5HDSG1-1</strain>
    </source>
</reference>
<organism evidence="1 2">
    <name type="scientific">Niallia taxi</name>
    <dbReference type="NCBI Taxonomy" id="2499688"/>
    <lineage>
        <taxon>Bacteria</taxon>
        <taxon>Bacillati</taxon>
        <taxon>Bacillota</taxon>
        <taxon>Bacilli</taxon>
        <taxon>Bacillales</taxon>
        <taxon>Bacillaceae</taxon>
        <taxon>Niallia</taxon>
    </lineage>
</organism>
<keyword evidence="2" id="KW-1185">Reference proteome</keyword>
<name>A0A437KBX8_9BACI</name>
<dbReference type="Pfam" id="PF07293">
    <property type="entry name" value="DUF1450"/>
    <property type="match status" value="1"/>
</dbReference>
<proteinExistence type="predicted"/>
<evidence type="ECO:0000313" key="1">
    <source>
        <dbReference type="EMBL" id="RVT63529.1"/>
    </source>
</evidence>
<dbReference type="RefSeq" id="WP_127738006.1">
    <property type="nucleotide sequence ID" value="NZ_CAJCKN010000006.1"/>
</dbReference>
<sequence length="79" mass="8733">MFKPIIEFCLSNLASGSEEAKLLLEQDDKLDVIDYGCLGMCGQCGEALFALVDGEIVTGETSKELVENVYKHIEENPMF</sequence>
<gene>
    <name evidence="1" type="ORF">EM808_09650</name>
</gene>
<dbReference type="EMBL" id="RZTZ01000003">
    <property type="protein sequence ID" value="RVT63529.1"/>
    <property type="molecule type" value="Genomic_DNA"/>
</dbReference>
<dbReference type="GeneID" id="87619264"/>
<dbReference type="NCBIfam" id="NF010190">
    <property type="entry name" value="PRK13669.1"/>
    <property type="match status" value="1"/>
</dbReference>
<protein>
    <submittedName>
        <fullName evidence="1">DUF1450 domain-containing protein</fullName>
    </submittedName>
</protein>
<comment type="caution">
    <text evidence="1">The sequence shown here is derived from an EMBL/GenBank/DDBJ whole genome shotgun (WGS) entry which is preliminary data.</text>
</comment>
<dbReference type="Proteomes" id="UP000288024">
    <property type="component" value="Unassembled WGS sequence"/>
</dbReference>
<dbReference type="AlphaFoldDB" id="A0A437KBX8"/>
<accession>A0A437KBX8</accession>